<protein>
    <submittedName>
        <fullName evidence="1">Uncharacterized protein</fullName>
    </submittedName>
</protein>
<reference evidence="1 2" key="1">
    <citation type="submission" date="2023-01" db="EMBL/GenBank/DDBJ databases">
        <authorList>
            <person name="Kreplak J."/>
        </authorList>
    </citation>
    <scope>NUCLEOTIDE SEQUENCE [LARGE SCALE GENOMIC DNA]</scope>
</reference>
<organism evidence="1 2">
    <name type="scientific">Vicia faba</name>
    <name type="common">Broad bean</name>
    <name type="synonym">Faba vulgaris</name>
    <dbReference type="NCBI Taxonomy" id="3906"/>
    <lineage>
        <taxon>Eukaryota</taxon>
        <taxon>Viridiplantae</taxon>
        <taxon>Streptophyta</taxon>
        <taxon>Embryophyta</taxon>
        <taxon>Tracheophyta</taxon>
        <taxon>Spermatophyta</taxon>
        <taxon>Magnoliopsida</taxon>
        <taxon>eudicotyledons</taxon>
        <taxon>Gunneridae</taxon>
        <taxon>Pentapetalae</taxon>
        <taxon>rosids</taxon>
        <taxon>fabids</taxon>
        <taxon>Fabales</taxon>
        <taxon>Fabaceae</taxon>
        <taxon>Papilionoideae</taxon>
        <taxon>50 kb inversion clade</taxon>
        <taxon>NPAAA clade</taxon>
        <taxon>Hologalegina</taxon>
        <taxon>IRL clade</taxon>
        <taxon>Fabeae</taxon>
        <taxon>Vicia</taxon>
    </lineage>
</organism>
<gene>
    <name evidence="1" type="ORF">VFH_I064400</name>
</gene>
<dbReference type="AlphaFoldDB" id="A0AAV0Z3Q7"/>
<sequence>MVDGNPIDTPVIDNYFDDILNDKYASSEDSNDDTLNDNHQNIEAKFLSKTYLGNNESNKEVRNEYVGDDDIPIAHIMQKLIDDVFEPQDKVTQIKARNMVSVDEEAELDGQHVVKARKIKTKSINKGVKEKEKNVPIKTSLEKYEIVKKKTSQRSHVSKIRKVEEKSIVKKYLKRNLVQSSDYETKVESNVQDIVSTIRRKVGGKRILVNVIAAPLDNVSFHSESSVQKWKFVYQRRISYE</sequence>
<accession>A0AAV0Z3Q7</accession>
<name>A0AAV0Z3Q7_VICFA</name>
<keyword evidence="2" id="KW-1185">Reference proteome</keyword>
<proteinExistence type="predicted"/>
<evidence type="ECO:0000313" key="2">
    <source>
        <dbReference type="Proteomes" id="UP001157006"/>
    </source>
</evidence>
<dbReference type="Proteomes" id="UP001157006">
    <property type="component" value="Chromosome 1S"/>
</dbReference>
<dbReference type="EMBL" id="OX451735">
    <property type="protein sequence ID" value="CAI8592904.1"/>
    <property type="molecule type" value="Genomic_DNA"/>
</dbReference>
<evidence type="ECO:0000313" key="1">
    <source>
        <dbReference type="EMBL" id="CAI8592904.1"/>
    </source>
</evidence>